<protein>
    <submittedName>
        <fullName evidence="1">Uncharacterized protein</fullName>
    </submittedName>
</protein>
<name>A0ABU6STQ0_9FABA</name>
<sequence length="113" mass="13013">MAWRHLITQVAKNQSELRLVKNLFARSYLSVVKFEGRAGNRLFGAQERFQSSYFDNQARRVREADEASQVAHLKELYLRNDPKAVIRAFESQPSLQTNPSALSEYIKAIVKVD</sequence>
<comment type="caution">
    <text evidence="1">The sequence shown here is derived from an EMBL/GenBank/DDBJ whole genome shotgun (WGS) entry which is preliminary data.</text>
</comment>
<accession>A0ABU6STQ0</accession>
<dbReference type="EMBL" id="JASCZI010061893">
    <property type="protein sequence ID" value="MED6139710.1"/>
    <property type="molecule type" value="Genomic_DNA"/>
</dbReference>
<organism evidence="1 2">
    <name type="scientific">Stylosanthes scabra</name>
    <dbReference type="NCBI Taxonomy" id="79078"/>
    <lineage>
        <taxon>Eukaryota</taxon>
        <taxon>Viridiplantae</taxon>
        <taxon>Streptophyta</taxon>
        <taxon>Embryophyta</taxon>
        <taxon>Tracheophyta</taxon>
        <taxon>Spermatophyta</taxon>
        <taxon>Magnoliopsida</taxon>
        <taxon>eudicotyledons</taxon>
        <taxon>Gunneridae</taxon>
        <taxon>Pentapetalae</taxon>
        <taxon>rosids</taxon>
        <taxon>fabids</taxon>
        <taxon>Fabales</taxon>
        <taxon>Fabaceae</taxon>
        <taxon>Papilionoideae</taxon>
        <taxon>50 kb inversion clade</taxon>
        <taxon>dalbergioids sensu lato</taxon>
        <taxon>Dalbergieae</taxon>
        <taxon>Pterocarpus clade</taxon>
        <taxon>Stylosanthes</taxon>
    </lineage>
</organism>
<reference evidence="1 2" key="1">
    <citation type="journal article" date="2023" name="Plants (Basel)">
        <title>Bridging the Gap: Combining Genomics and Transcriptomics Approaches to Understand Stylosanthes scabra, an Orphan Legume from the Brazilian Caatinga.</title>
        <authorList>
            <person name="Ferreira-Neto J.R.C."/>
            <person name="da Silva M.D."/>
            <person name="Binneck E."/>
            <person name="de Melo N.F."/>
            <person name="da Silva R.H."/>
            <person name="de Melo A.L.T.M."/>
            <person name="Pandolfi V."/>
            <person name="Bustamante F.O."/>
            <person name="Brasileiro-Vidal A.C."/>
            <person name="Benko-Iseppon A.M."/>
        </authorList>
    </citation>
    <scope>NUCLEOTIDE SEQUENCE [LARGE SCALE GENOMIC DNA]</scope>
    <source>
        <tissue evidence="1">Leaves</tissue>
    </source>
</reference>
<evidence type="ECO:0000313" key="2">
    <source>
        <dbReference type="Proteomes" id="UP001341840"/>
    </source>
</evidence>
<dbReference type="Proteomes" id="UP001341840">
    <property type="component" value="Unassembled WGS sequence"/>
</dbReference>
<proteinExistence type="predicted"/>
<keyword evidence="2" id="KW-1185">Reference proteome</keyword>
<evidence type="ECO:0000313" key="1">
    <source>
        <dbReference type="EMBL" id="MED6139710.1"/>
    </source>
</evidence>
<gene>
    <name evidence="1" type="ORF">PIB30_086371</name>
</gene>